<keyword evidence="2" id="KW-1185">Reference proteome</keyword>
<evidence type="ECO:0000313" key="2">
    <source>
        <dbReference type="Proteomes" id="UP000681340"/>
    </source>
</evidence>
<sequence>MHDIEHQECAKRAHSLCGELRYPARTATGAGFPALQLQAGTNELPLDEADRSLDRAAL</sequence>
<dbReference type="Proteomes" id="UP000681340">
    <property type="component" value="Unassembled WGS sequence"/>
</dbReference>
<name>A0A919S7K8_9ACTN</name>
<evidence type="ECO:0000313" key="1">
    <source>
        <dbReference type="EMBL" id="GIM66301.1"/>
    </source>
</evidence>
<dbReference type="AlphaFoldDB" id="A0A919S7K8"/>
<organism evidence="1 2">
    <name type="scientific">Actinoplanes auranticolor</name>
    <dbReference type="NCBI Taxonomy" id="47988"/>
    <lineage>
        <taxon>Bacteria</taxon>
        <taxon>Bacillati</taxon>
        <taxon>Actinomycetota</taxon>
        <taxon>Actinomycetes</taxon>
        <taxon>Micromonosporales</taxon>
        <taxon>Micromonosporaceae</taxon>
        <taxon>Actinoplanes</taxon>
    </lineage>
</organism>
<proteinExistence type="predicted"/>
<reference evidence="1" key="1">
    <citation type="submission" date="2021-03" db="EMBL/GenBank/DDBJ databases">
        <title>Whole genome shotgun sequence of Actinoplanes auranticolor NBRC 12245.</title>
        <authorList>
            <person name="Komaki H."/>
            <person name="Tamura T."/>
        </authorList>
    </citation>
    <scope>NUCLEOTIDE SEQUENCE</scope>
    <source>
        <strain evidence="1">NBRC 12245</strain>
    </source>
</reference>
<accession>A0A919S7K8</accession>
<gene>
    <name evidence="1" type="ORF">Aau02nite_22530</name>
</gene>
<protein>
    <submittedName>
        <fullName evidence="1">Uncharacterized protein</fullName>
    </submittedName>
</protein>
<dbReference type="EMBL" id="BOQL01000018">
    <property type="protein sequence ID" value="GIM66301.1"/>
    <property type="molecule type" value="Genomic_DNA"/>
</dbReference>
<comment type="caution">
    <text evidence="1">The sequence shown here is derived from an EMBL/GenBank/DDBJ whole genome shotgun (WGS) entry which is preliminary data.</text>
</comment>